<keyword evidence="1 2" id="KW-0129">CBS domain</keyword>
<proteinExistence type="predicted"/>
<feature type="domain" description="CBS" evidence="3">
    <location>
        <begin position="6"/>
        <end position="68"/>
    </location>
</feature>
<dbReference type="RefSeq" id="WP_219083461.1">
    <property type="nucleotide sequence ID" value="NZ_CP079216.1"/>
</dbReference>
<dbReference type="PANTHER" id="PTHR43080">
    <property type="entry name" value="CBS DOMAIN-CONTAINING PROTEIN CBSX3, MITOCHONDRIAL"/>
    <property type="match status" value="1"/>
</dbReference>
<feature type="domain" description="CBS" evidence="3">
    <location>
        <begin position="76"/>
        <end position="131"/>
    </location>
</feature>
<dbReference type="InterPro" id="IPR044725">
    <property type="entry name" value="CBSX3_CBS_dom"/>
</dbReference>
<evidence type="ECO:0000256" key="1">
    <source>
        <dbReference type="ARBA" id="ARBA00023122"/>
    </source>
</evidence>
<evidence type="ECO:0000259" key="3">
    <source>
        <dbReference type="PROSITE" id="PS51371"/>
    </source>
</evidence>
<dbReference type="EMBL" id="CP079216">
    <property type="protein sequence ID" value="QXT63532.1"/>
    <property type="molecule type" value="Genomic_DNA"/>
</dbReference>
<dbReference type="CDD" id="cd04623">
    <property type="entry name" value="CBS_pair_bac_euk"/>
    <property type="match status" value="1"/>
</dbReference>
<evidence type="ECO:0000256" key="2">
    <source>
        <dbReference type="PROSITE-ProRule" id="PRU00703"/>
    </source>
</evidence>
<evidence type="ECO:0000313" key="5">
    <source>
        <dbReference type="Proteomes" id="UP000824504"/>
    </source>
</evidence>
<dbReference type="PROSITE" id="PS51371">
    <property type="entry name" value="CBS"/>
    <property type="match status" value="2"/>
</dbReference>
<sequence length="142" mass="15011">MRINDIIQAKGASVVTAGADDTVAHLIELLNEHRIGAVVITDAEAHVVGVAGERDVVRAIGAHGAAALELPIGELLDAPVHTCGLNDDLVQVAESMTELRTRHVPVICDGRLAAIVSIGDIVKHRIDLLQSETDHLVSYLHG</sequence>
<dbReference type="Proteomes" id="UP000824504">
    <property type="component" value="Chromosome"/>
</dbReference>
<accession>A0ABX8SJH7</accession>
<reference evidence="4 5" key="1">
    <citation type="submission" date="2021-07" db="EMBL/GenBank/DDBJ databases">
        <title>complete genome sequencing of Tessaracoccus sp.J1M15.</title>
        <authorList>
            <person name="Bae J.-W."/>
            <person name="Kim D.-y."/>
        </authorList>
    </citation>
    <scope>NUCLEOTIDE SEQUENCE [LARGE SCALE GENOMIC DNA]</scope>
    <source>
        <strain evidence="4 5">J1M15</strain>
    </source>
</reference>
<dbReference type="PANTHER" id="PTHR43080:SF2">
    <property type="entry name" value="CBS DOMAIN-CONTAINING PROTEIN"/>
    <property type="match status" value="1"/>
</dbReference>
<organism evidence="4 5">
    <name type="scientific">Tessaracoccus palaemonis</name>
    <dbReference type="NCBI Taxonomy" id="2829499"/>
    <lineage>
        <taxon>Bacteria</taxon>
        <taxon>Bacillati</taxon>
        <taxon>Actinomycetota</taxon>
        <taxon>Actinomycetes</taxon>
        <taxon>Propionibacteriales</taxon>
        <taxon>Propionibacteriaceae</taxon>
        <taxon>Tessaracoccus</taxon>
    </lineage>
</organism>
<dbReference type="InterPro" id="IPR000644">
    <property type="entry name" value="CBS_dom"/>
</dbReference>
<dbReference type="Pfam" id="PF00571">
    <property type="entry name" value="CBS"/>
    <property type="match status" value="2"/>
</dbReference>
<dbReference type="InterPro" id="IPR051257">
    <property type="entry name" value="Diverse_CBS-Domain"/>
</dbReference>
<keyword evidence="5" id="KW-1185">Reference proteome</keyword>
<gene>
    <name evidence="4" type="ORF">KDB89_03385</name>
</gene>
<dbReference type="SMART" id="SM00116">
    <property type="entry name" value="CBS"/>
    <property type="match status" value="2"/>
</dbReference>
<evidence type="ECO:0000313" key="4">
    <source>
        <dbReference type="EMBL" id="QXT63532.1"/>
    </source>
</evidence>
<protein>
    <submittedName>
        <fullName evidence="4">CBS domain-containing protein</fullName>
    </submittedName>
</protein>
<name>A0ABX8SJH7_9ACTN</name>